<dbReference type="Pfam" id="PF15607">
    <property type="entry name" value="Ntox44"/>
    <property type="match status" value="1"/>
</dbReference>
<dbReference type="Proteomes" id="UP001292913">
    <property type="component" value="Unassembled WGS sequence"/>
</dbReference>
<gene>
    <name evidence="2" type="ORF">QHG74_22805</name>
</gene>
<reference evidence="2 3" key="1">
    <citation type="submission" date="2023-04" db="EMBL/GenBank/DDBJ databases">
        <title>Bacteroides pacosi sp. nov., isolated from the fecal material of an alpaca.</title>
        <authorList>
            <person name="Miller S."/>
            <person name="Hendry M."/>
            <person name="King J."/>
            <person name="Sankaranarayanan K."/>
            <person name="Lawson P.A."/>
        </authorList>
    </citation>
    <scope>NUCLEOTIDE SEQUENCE [LARGE SCALE GENOMIC DNA]</scope>
    <source>
        <strain evidence="2 3">A2-P53</strain>
    </source>
</reference>
<accession>A0ABU5HXB5</accession>
<sequence length="226" mass="25645">CYGISPYNYCANNPIKYIDPTGMVYGDYYSGYSGKFLFNDGIDDNKVYVRTTNAVGNELTVKDTYVGLKDNVPDKTSVFNSFLEKTKDYFSAMDRRLENKESSIMMGGVGKYKRKLDVFRKLVTDGALFDIKVAEGGEFSQNTQNAFRNGYAFYDGKLFRYDDFGNFNYGVAGKAFGLSESILKVGAGVNQLSKPNVPHSIFSYGDEDKDNYMIRQGFEYYNKHFK</sequence>
<dbReference type="Gene3D" id="2.180.10.10">
    <property type="entry name" value="RHS repeat-associated core"/>
    <property type="match status" value="1"/>
</dbReference>
<dbReference type="RefSeq" id="WP_322019880.1">
    <property type="nucleotide sequence ID" value="NZ_JARZAK010000034.1"/>
</dbReference>
<organism evidence="2 3">
    <name type="scientific">Bacteroides vicugnae</name>
    <dbReference type="NCBI Taxonomy" id="3037989"/>
    <lineage>
        <taxon>Bacteria</taxon>
        <taxon>Pseudomonadati</taxon>
        <taxon>Bacteroidota</taxon>
        <taxon>Bacteroidia</taxon>
        <taxon>Bacteroidales</taxon>
        <taxon>Bacteroidaceae</taxon>
        <taxon>Bacteroides</taxon>
    </lineage>
</organism>
<comment type="caution">
    <text evidence="2">The sequence shown here is derived from an EMBL/GenBank/DDBJ whole genome shotgun (WGS) entry which is preliminary data.</text>
</comment>
<proteinExistence type="predicted"/>
<dbReference type="EMBL" id="JARZAK010000034">
    <property type="protein sequence ID" value="MDY7260546.1"/>
    <property type="molecule type" value="Genomic_DNA"/>
</dbReference>
<feature type="domain" description="Bacterial toxin 44" evidence="1">
    <location>
        <begin position="121"/>
        <end position="222"/>
    </location>
</feature>
<protein>
    <submittedName>
        <fullName evidence="2">Polymorphic toxin type 44 domain-containing protein</fullName>
    </submittedName>
</protein>
<name>A0ABU5HXB5_9BACE</name>
<evidence type="ECO:0000313" key="3">
    <source>
        <dbReference type="Proteomes" id="UP001292913"/>
    </source>
</evidence>
<evidence type="ECO:0000259" key="1">
    <source>
        <dbReference type="Pfam" id="PF15607"/>
    </source>
</evidence>
<evidence type="ECO:0000313" key="2">
    <source>
        <dbReference type="EMBL" id="MDY7260546.1"/>
    </source>
</evidence>
<feature type="non-terminal residue" evidence="2">
    <location>
        <position position="1"/>
    </location>
</feature>
<keyword evidence="3" id="KW-1185">Reference proteome</keyword>
<dbReference type="InterPro" id="IPR028946">
    <property type="entry name" value="Ntox44"/>
</dbReference>